<dbReference type="EMBL" id="LATX01002470">
    <property type="protein sequence ID" value="KTB28534.1"/>
    <property type="molecule type" value="Genomic_DNA"/>
</dbReference>
<name>A0A0W0EWU7_MONRR</name>
<dbReference type="InterPro" id="IPR032675">
    <property type="entry name" value="LRR_dom_sf"/>
</dbReference>
<organism evidence="1 2">
    <name type="scientific">Moniliophthora roreri</name>
    <name type="common">Frosty pod rot fungus</name>
    <name type="synonym">Monilia roreri</name>
    <dbReference type="NCBI Taxonomy" id="221103"/>
    <lineage>
        <taxon>Eukaryota</taxon>
        <taxon>Fungi</taxon>
        <taxon>Dikarya</taxon>
        <taxon>Basidiomycota</taxon>
        <taxon>Agaricomycotina</taxon>
        <taxon>Agaricomycetes</taxon>
        <taxon>Agaricomycetidae</taxon>
        <taxon>Agaricales</taxon>
        <taxon>Marasmiineae</taxon>
        <taxon>Marasmiaceae</taxon>
        <taxon>Moniliophthora</taxon>
    </lineage>
</organism>
<comment type="caution">
    <text evidence="1">The sequence shown here is derived from an EMBL/GenBank/DDBJ whole genome shotgun (WGS) entry which is preliminary data.</text>
</comment>
<proteinExistence type="predicted"/>
<dbReference type="eggNOG" id="ENOG502R2D0">
    <property type="taxonomic scope" value="Eukaryota"/>
</dbReference>
<reference evidence="1 2" key="1">
    <citation type="submission" date="2015-12" db="EMBL/GenBank/DDBJ databases">
        <title>Draft genome sequence of Moniliophthora roreri, the causal agent of frosty pod rot of cacao.</title>
        <authorList>
            <person name="Aime M.C."/>
            <person name="Diaz-Valderrama J.R."/>
            <person name="Kijpornyongpan T."/>
            <person name="Phillips-Mora W."/>
        </authorList>
    </citation>
    <scope>NUCLEOTIDE SEQUENCE [LARGE SCALE GENOMIC DNA]</scope>
    <source>
        <strain evidence="1 2">MCA 2952</strain>
    </source>
</reference>
<evidence type="ECO:0000313" key="2">
    <source>
        <dbReference type="Proteomes" id="UP000054988"/>
    </source>
</evidence>
<evidence type="ECO:0008006" key="3">
    <source>
        <dbReference type="Google" id="ProtNLM"/>
    </source>
</evidence>
<accession>A0A0W0EWU7</accession>
<evidence type="ECO:0000313" key="1">
    <source>
        <dbReference type="EMBL" id="KTB28534.1"/>
    </source>
</evidence>
<dbReference type="Gene3D" id="3.80.10.10">
    <property type="entry name" value="Ribonuclease Inhibitor"/>
    <property type="match status" value="1"/>
</dbReference>
<sequence length="505" mass="57601">MAENLPAAHQRVPPELWEEIYLYCYHDHSLYTSRRGAPFNISSTCQRWRDIATYIPSLWSSLRVEFTRSDSRPPLPVLEEWLNRSKSYPLTFSLVYVDEGAAARPVEEEEILDHSRMWDTLSMLSKHLLRWEKVYFDLSQLPAFVEFPSTFPFSESKVPVLKIQDLQLRSFDYHHRHNGRRLIPAVQQWISSLMGCAPSLDTFASYGPGRLDRLVVPWDQLTSLKLEAVTANRCLKILEVAPKLVSCHFGIKRVREPSFQLPLGITHRKLCRLSITADVDVGDFFEPLMIPGLQELEIAVTAKADREQWHQQAELLAFLARSYCPLEVLTLRRPSLTENVLFQCLSRVPSLKHLEITFNSQRSGELVGDRLVEKMTVPGRPLGIEKGTSDPNELICPALESLILIRCISESLEDGLLGRMIESRWNAARKPSAVLVAKLAHLQIEFHSEDHWVDNERLQALHSRGLLGKTRASRDVTLRKPVGLVRDPPARVPVLPLPHAWGGTK</sequence>
<gene>
    <name evidence="1" type="ORF">WG66_18888</name>
</gene>
<dbReference type="Proteomes" id="UP000054988">
    <property type="component" value="Unassembled WGS sequence"/>
</dbReference>
<protein>
    <recommendedName>
        <fullName evidence="3">F-box domain-containing protein</fullName>
    </recommendedName>
</protein>
<dbReference type="AlphaFoldDB" id="A0A0W0EWU7"/>